<accession>A0A6P6YJE2</accession>
<evidence type="ECO:0000313" key="2">
    <source>
        <dbReference type="Proteomes" id="UP000515146"/>
    </source>
</evidence>
<dbReference type="Gene3D" id="1.25.40.990">
    <property type="match status" value="1"/>
</dbReference>
<dbReference type="PANTHER" id="PTHR12436">
    <property type="entry name" value="80 KDA MCM3-ASSOCIATED PROTEIN"/>
    <property type="match status" value="1"/>
</dbReference>
<dbReference type="RefSeq" id="XP_027205643.1">
    <property type="nucleotide sequence ID" value="XM_027349842.1"/>
</dbReference>
<dbReference type="InParanoid" id="A0A6P6YJE2"/>
<gene>
    <name evidence="3" type="primary">LOC113799238</name>
</gene>
<dbReference type="AlphaFoldDB" id="A0A6P6YJE2"/>
<dbReference type="GO" id="GO:0006406">
    <property type="term" value="P:mRNA export from nucleus"/>
    <property type="evidence" value="ECO:0007669"/>
    <property type="project" value="TreeGrafter"/>
</dbReference>
<dbReference type="Proteomes" id="UP000515146">
    <property type="component" value="Unplaced"/>
</dbReference>
<dbReference type="PANTHER" id="PTHR12436:SF3">
    <property type="entry name" value="GERMINAL-CENTER ASSOCIATED NUCLEAR PROTEIN"/>
    <property type="match status" value="1"/>
</dbReference>
<protein>
    <submittedName>
        <fullName evidence="3">Nuclear mRNA export protein SAC3-like</fullName>
    </submittedName>
</protein>
<dbReference type="Pfam" id="PF03399">
    <property type="entry name" value="SAC3_GANP"/>
    <property type="match status" value="1"/>
</dbReference>
<dbReference type="GO" id="GO:0070390">
    <property type="term" value="C:transcription export complex 2"/>
    <property type="evidence" value="ECO:0007669"/>
    <property type="project" value="TreeGrafter"/>
</dbReference>
<dbReference type="InterPro" id="IPR045107">
    <property type="entry name" value="SAC3/GANP/THP3"/>
</dbReference>
<evidence type="ECO:0000259" key="1">
    <source>
        <dbReference type="Pfam" id="PF03399"/>
    </source>
</evidence>
<keyword evidence="2" id="KW-1185">Reference proteome</keyword>
<evidence type="ECO:0000313" key="3">
    <source>
        <dbReference type="RefSeq" id="XP_027205643.1"/>
    </source>
</evidence>
<sequence>MEIDSEEERRLQSKLNECAITFMDKKNVLDARDKLLRLRQDRQTDLAKAVAVVGTCPDMCPELERYFRIETNQVSPFEMDLIADTNGKPDESRMVKEYRRSGADQEEPLAHELRPIHVLEYTMNYLCLEIVDRYEIDGNMAEWFDFIWSRTRSIRKDITQQHLIDIRSVTLIEQCARFHIFCAYYLCEQEMKAFDPKINEENLNNCLQTLKDFYYDLSIRGIYCDNEPEFRAYDILLNLGNGETLSELKHFQQSVKQSADVQLAIKLYQSYDNRNHVKFFRFVRRADFFKSCILNRYLNPFRIKALNIQRRAYSVPKSSIPIAYPVANLIEILAFDNFDELSYFCDRVGLQYDEDNVYFRKSHIIGIDSGTLMTRSHNLVMAKLHTTPGRAILGNNNVSFESYQIKPVHSSFNTNDKLIYDKNNLISSAIITNNQQPIREMNELQSIIQNNNQQQTSTGFTFKNQIEKLATKENIFKTNDTVSFRFPQIQTFDSNIPFQVASIPTPQEKPVDIIDRKKIIVQIIYPVFDSILRDIIRSQTNQVYNRMKMTIRESERIYNQLIAGQIHNTAVKTITRQKQLKNVMIQVSKNTLNSLIISIIRSTCKKVYTDHVIKIDLLRRNISSFANNLFEEMLTVIARSEIESAINDELRRQDERIKQWRHHFIQRKYLNKWFHYYRQRKRYNFYRETFPAAPIKIIQTVHNDKFDDEQYEDLFLNNITLIDDNYIKMNDSFKRKLAYSTSPNDLQQNETNKRFLSSMNGMIKNNDNSGLMRKYFQRWLREIRRVKRKRIRQQFPSAPMTYLPSEQQHFDQKQLPNSLSIIDTSIVNAGESLHQNLLRKLNCDFDSTVTLIRKTLSERRQQRQQLVSKSMIVDSQE</sequence>
<dbReference type="OMA" id="EWFDFIW"/>
<dbReference type="InterPro" id="IPR005062">
    <property type="entry name" value="SAC3/GANP/THP3_conserved"/>
</dbReference>
<reference evidence="3" key="1">
    <citation type="submission" date="2025-08" db="UniProtKB">
        <authorList>
            <consortium name="RefSeq"/>
        </authorList>
    </citation>
    <scope>IDENTIFICATION</scope>
    <source>
        <strain evidence="3">Airmid</strain>
    </source>
</reference>
<dbReference type="GO" id="GO:0005737">
    <property type="term" value="C:cytoplasm"/>
    <property type="evidence" value="ECO:0007669"/>
    <property type="project" value="TreeGrafter"/>
</dbReference>
<dbReference type="OrthoDB" id="21502at2759"/>
<organism evidence="2 3">
    <name type="scientific">Dermatophagoides pteronyssinus</name>
    <name type="common">European house dust mite</name>
    <dbReference type="NCBI Taxonomy" id="6956"/>
    <lineage>
        <taxon>Eukaryota</taxon>
        <taxon>Metazoa</taxon>
        <taxon>Ecdysozoa</taxon>
        <taxon>Arthropoda</taxon>
        <taxon>Chelicerata</taxon>
        <taxon>Arachnida</taxon>
        <taxon>Acari</taxon>
        <taxon>Acariformes</taxon>
        <taxon>Sarcoptiformes</taxon>
        <taxon>Astigmata</taxon>
        <taxon>Psoroptidia</taxon>
        <taxon>Analgoidea</taxon>
        <taxon>Pyroglyphidae</taxon>
        <taxon>Dermatophagoidinae</taxon>
        <taxon>Dermatophagoides</taxon>
    </lineage>
</organism>
<name>A0A6P6YJE2_DERPT</name>
<dbReference type="KEGG" id="dpte:113799238"/>
<proteinExistence type="predicted"/>
<feature type="domain" description="SAC3/GANP/THP3 conserved" evidence="1">
    <location>
        <begin position="59"/>
        <end position="353"/>
    </location>
</feature>